<feature type="binding site" evidence="2">
    <location>
        <position position="137"/>
    </location>
    <ligand>
        <name>Mn(2+)</name>
        <dbReference type="ChEBI" id="CHEBI:29035"/>
        <label>2</label>
    </ligand>
</feature>
<dbReference type="Pfam" id="PF07687">
    <property type="entry name" value="M20_dimer"/>
    <property type="match status" value="1"/>
</dbReference>
<protein>
    <submittedName>
        <fullName evidence="4">Amidohydrolase</fullName>
        <ecNumber evidence="4">3.5.1.-</ecNumber>
    </submittedName>
</protein>
<evidence type="ECO:0000256" key="1">
    <source>
        <dbReference type="ARBA" id="ARBA00022801"/>
    </source>
</evidence>
<reference evidence="4 5" key="1">
    <citation type="submission" date="2020-08" db="EMBL/GenBank/DDBJ databases">
        <title>Sequencing the genomes of 1000 actinobacteria strains.</title>
        <authorList>
            <person name="Klenk H.-P."/>
        </authorList>
    </citation>
    <scope>NUCLEOTIDE SEQUENCE [LARGE SCALE GENOMIC DNA]</scope>
    <source>
        <strain evidence="4 5">DSM 105498</strain>
    </source>
</reference>
<keyword evidence="2" id="KW-0479">Metal-binding</keyword>
<dbReference type="Gene3D" id="3.40.630.10">
    <property type="entry name" value="Zn peptidases"/>
    <property type="match status" value="1"/>
</dbReference>
<dbReference type="PANTHER" id="PTHR11014:SF63">
    <property type="entry name" value="METALLOPEPTIDASE, PUTATIVE (AFU_ORTHOLOGUE AFUA_6G09600)-RELATED"/>
    <property type="match status" value="1"/>
</dbReference>
<dbReference type="Gene3D" id="3.30.70.360">
    <property type="match status" value="1"/>
</dbReference>
<proteinExistence type="predicted"/>
<dbReference type="NCBIfam" id="TIGR01891">
    <property type="entry name" value="amidohydrolases"/>
    <property type="match status" value="1"/>
</dbReference>
<evidence type="ECO:0000256" key="2">
    <source>
        <dbReference type="PIRSR" id="PIRSR005962-1"/>
    </source>
</evidence>
<keyword evidence="2" id="KW-0464">Manganese</keyword>
<feature type="binding site" evidence="2">
    <location>
        <position position="360"/>
    </location>
    <ligand>
        <name>Mn(2+)</name>
        <dbReference type="ChEBI" id="CHEBI:29035"/>
        <label>2</label>
    </ligand>
</feature>
<evidence type="ECO:0000259" key="3">
    <source>
        <dbReference type="Pfam" id="PF07687"/>
    </source>
</evidence>
<dbReference type="PIRSF" id="PIRSF005962">
    <property type="entry name" value="Pept_M20D_amidohydro"/>
    <property type="match status" value="1"/>
</dbReference>
<dbReference type="CDD" id="cd03886">
    <property type="entry name" value="M20_Acy1"/>
    <property type="match status" value="1"/>
</dbReference>
<dbReference type="PANTHER" id="PTHR11014">
    <property type="entry name" value="PEPTIDASE M20 FAMILY MEMBER"/>
    <property type="match status" value="1"/>
</dbReference>
<feature type="domain" description="Peptidase M20 dimerisation" evidence="3">
    <location>
        <begin position="187"/>
        <end position="283"/>
    </location>
</feature>
<dbReference type="SUPFAM" id="SSF53187">
    <property type="entry name" value="Zn-dependent exopeptidases"/>
    <property type="match status" value="1"/>
</dbReference>
<feature type="binding site" evidence="2">
    <location>
        <position position="164"/>
    </location>
    <ligand>
        <name>Mn(2+)</name>
        <dbReference type="ChEBI" id="CHEBI:29035"/>
        <label>2</label>
    </ligand>
</feature>
<feature type="binding site" evidence="2">
    <location>
        <position position="103"/>
    </location>
    <ligand>
        <name>Mn(2+)</name>
        <dbReference type="ChEBI" id="CHEBI:29035"/>
        <label>2</label>
    </ligand>
</feature>
<dbReference type="EMBL" id="JACHWR010000002">
    <property type="protein sequence ID" value="MBB3043146.1"/>
    <property type="molecule type" value="Genomic_DNA"/>
</dbReference>
<comment type="cofactor">
    <cofactor evidence="2">
        <name>Mn(2+)</name>
        <dbReference type="ChEBI" id="CHEBI:29035"/>
    </cofactor>
    <text evidence="2">The Mn(2+) ion enhances activity.</text>
</comment>
<dbReference type="Proteomes" id="UP000589626">
    <property type="component" value="Unassembled WGS sequence"/>
</dbReference>
<accession>A0A7W4VWM5</accession>
<dbReference type="GO" id="GO:0046872">
    <property type="term" value="F:metal ion binding"/>
    <property type="evidence" value="ECO:0007669"/>
    <property type="project" value="UniProtKB-KW"/>
</dbReference>
<comment type="caution">
    <text evidence="4">The sequence shown here is derived from an EMBL/GenBank/DDBJ whole genome shotgun (WGS) entry which is preliminary data.</text>
</comment>
<dbReference type="GO" id="GO:0019877">
    <property type="term" value="P:diaminopimelate biosynthetic process"/>
    <property type="evidence" value="ECO:0007669"/>
    <property type="project" value="UniProtKB-ARBA"/>
</dbReference>
<sequence>MSDIRSRHHLFDAALETILPSAVELRHVIHRDPRVGGKEDEIAELLAQRLGMPQQPSIADGRILRFGPRGGQAVALRAELDALPITEATGVPWASTNGAMHACGHDVHMAALYAAVWSIRTTMPDVPVVALLQPREETYPCGAVDMLAAEEWRTAEIGAVIGAHLQPRIAHGTTSAASGPVNAASDEFEIVISGVGGHAAYPHTVEDSVLAAAAVITALQQIVSRRTDPMQPAVVSIGLIQGGQSANVIPNDVRILGTIRTFDSGHRVQVERDVESISQNVAAGYGCTASFTITRGEPVLTNDPAIVEVMRPLLEGHRLTVGQDLRSCGADDFAYYSDVLPSVMAFVGTGDGSPTSPGLHSPKFLPPDEAIEDVARVLLAGFVAAEHVLSQRSSGSLAEWSMS</sequence>
<evidence type="ECO:0000313" key="5">
    <source>
        <dbReference type="Proteomes" id="UP000589626"/>
    </source>
</evidence>
<dbReference type="InterPro" id="IPR017439">
    <property type="entry name" value="Amidohydrolase"/>
</dbReference>
<dbReference type="InterPro" id="IPR036264">
    <property type="entry name" value="Bact_exopeptidase_dim_dom"/>
</dbReference>
<name>A0A7W4VWM5_9ACTN</name>
<feature type="binding site" evidence="2">
    <location>
        <position position="105"/>
    </location>
    <ligand>
        <name>Mn(2+)</name>
        <dbReference type="ChEBI" id="CHEBI:29035"/>
        <label>2</label>
    </ligand>
</feature>
<dbReference type="FunFam" id="3.30.70.360:FF:000001">
    <property type="entry name" value="N-acetyldiaminopimelate deacetylase"/>
    <property type="match status" value="1"/>
</dbReference>
<dbReference type="EC" id="3.5.1.-" evidence="4"/>
<dbReference type="SUPFAM" id="SSF55031">
    <property type="entry name" value="Bacterial exopeptidase dimerisation domain"/>
    <property type="match status" value="1"/>
</dbReference>
<dbReference type="InterPro" id="IPR002933">
    <property type="entry name" value="Peptidase_M20"/>
</dbReference>
<dbReference type="Pfam" id="PF01546">
    <property type="entry name" value="Peptidase_M20"/>
    <property type="match status" value="1"/>
</dbReference>
<gene>
    <name evidence="4" type="ORF">FHU40_002964</name>
</gene>
<keyword evidence="1 4" id="KW-0378">Hydrolase</keyword>
<dbReference type="AlphaFoldDB" id="A0A7W4VWM5"/>
<evidence type="ECO:0000313" key="4">
    <source>
        <dbReference type="EMBL" id="MBB3043146.1"/>
    </source>
</evidence>
<organism evidence="4 5">
    <name type="scientific">Nocardioides soli</name>
    <dbReference type="NCBI Taxonomy" id="1036020"/>
    <lineage>
        <taxon>Bacteria</taxon>
        <taxon>Bacillati</taxon>
        <taxon>Actinomycetota</taxon>
        <taxon>Actinomycetes</taxon>
        <taxon>Propionibacteriales</taxon>
        <taxon>Nocardioidaceae</taxon>
        <taxon>Nocardioides</taxon>
    </lineage>
</organism>
<dbReference type="InterPro" id="IPR011650">
    <property type="entry name" value="Peptidase_M20_dimer"/>
</dbReference>
<keyword evidence="5" id="KW-1185">Reference proteome</keyword>
<dbReference type="RefSeq" id="WP_183593032.1">
    <property type="nucleotide sequence ID" value="NZ_JACHWR010000002.1"/>
</dbReference>
<dbReference type="GO" id="GO:0050118">
    <property type="term" value="F:N-acetyldiaminopimelate deacetylase activity"/>
    <property type="evidence" value="ECO:0007669"/>
    <property type="project" value="UniProtKB-ARBA"/>
</dbReference>